<keyword evidence="4" id="KW-1185">Reference proteome</keyword>
<reference evidence="3" key="1">
    <citation type="submission" date="2021-04" db="EMBL/GenBank/DDBJ databases">
        <title>Genome based classification of Actinospica acidithermotolerans sp. nov., an actinobacterium isolated from an Indonesian hot spring.</title>
        <authorList>
            <person name="Kusuma A.B."/>
            <person name="Putra K.E."/>
            <person name="Nafisah S."/>
            <person name="Loh J."/>
            <person name="Nouioui I."/>
            <person name="Goodfellow M."/>
        </authorList>
    </citation>
    <scope>NUCLEOTIDE SEQUENCE</scope>
    <source>
        <strain evidence="3">CSCA 57</strain>
    </source>
</reference>
<dbReference type="EMBL" id="JAGSOG010000185">
    <property type="protein sequence ID" value="MBR7837165.1"/>
    <property type="molecule type" value="Genomic_DNA"/>
</dbReference>
<dbReference type="Proteomes" id="UP000675781">
    <property type="component" value="Unassembled WGS sequence"/>
</dbReference>
<dbReference type="RefSeq" id="WP_212531634.1">
    <property type="nucleotide sequence ID" value="NZ_JAGSOG010000185.1"/>
</dbReference>
<accession>A0A941IQ19</accession>
<name>A0A941IQ19_9ACTN</name>
<evidence type="ECO:0000256" key="2">
    <source>
        <dbReference type="SAM" id="Phobius"/>
    </source>
</evidence>
<dbReference type="AlphaFoldDB" id="A0A941IQ19"/>
<evidence type="ECO:0000313" key="4">
    <source>
        <dbReference type="Proteomes" id="UP000675781"/>
    </source>
</evidence>
<evidence type="ECO:0000313" key="3">
    <source>
        <dbReference type="EMBL" id="MBR7837165.1"/>
    </source>
</evidence>
<keyword evidence="2" id="KW-0812">Transmembrane</keyword>
<feature type="region of interest" description="Disordered" evidence="1">
    <location>
        <begin position="92"/>
        <end position="124"/>
    </location>
</feature>
<keyword evidence="2" id="KW-0472">Membrane</keyword>
<feature type="transmembrane region" description="Helical" evidence="2">
    <location>
        <begin position="29"/>
        <end position="48"/>
    </location>
</feature>
<evidence type="ECO:0000256" key="1">
    <source>
        <dbReference type="SAM" id="MobiDB-lite"/>
    </source>
</evidence>
<sequence>MSIGANVSVVTAGAILAFAVRVRTEVVSVHAVGAVLMAVGVIGLMLQLRALARQRQLTSVQVRQPMEGVLVRPSGPAQSAYPAYSAYPEQPAQAPYTIPGTTADPLPPGESPYRSAPEYGGNEW</sequence>
<keyword evidence="2" id="KW-1133">Transmembrane helix</keyword>
<gene>
    <name evidence="3" type="ORF">KDL01_28065</name>
</gene>
<comment type="caution">
    <text evidence="3">The sequence shown here is derived from an EMBL/GenBank/DDBJ whole genome shotgun (WGS) entry which is preliminary data.</text>
</comment>
<organism evidence="3 4">
    <name type="scientific">Actinospica durhamensis</name>
    <dbReference type="NCBI Taxonomy" id="1508375"/>
    <lineage>
        <taxon>Bacteria</taxon>
        <taxon>Bacillati</taxon>
        <taxon>Actinomycetota</taxon>
        <taxon>Actinomycetes</taxon>
        <taxon>Catenulisporales</taxon>
        <taxon>Actinospicaceae</taxon>
        <taxon>Actinospica</taxon>
    </lineage>
</organism>
<proteinExistence type="predicted"/>
<protein>
    <submittedName>
        <fullName evidence="3">Uncharacterized protein</fullName>
    </submittedName>
</protein>